<sequence>MATDEEPVQTESSEETPKKGGRMKWVVQMDDNVYKPPPEVEEGDESALGYLEMEKLLELREAFNVMDLNGDGLIDFEDLKGLFLSMGSSTDEETIAGMIEEGGGPLNFEQFAKMMILKTVDMDTEEDLRRTLQLWDKRVDSGFISEDDLLLDLISKGDRLAEKEAFKALEEVVYKKGTESNFGSMGSPMVDYPAWCRKISAFRRNPKDNEPPMPLPETIKRVEQEHEASLAPPEHKN</sequence>
<dbReference type="EMBL" id="UFQS01000180">
    <property type="protein sequence ID" value="SSX00836.1"/>
    <property type="molecule type" value="Genomic_DNA"/>
</dbReference>
<gene>
    <name evidence="5" type="primary">CSON004185</name>
</gene>
<feature type="region of interest" description="Disordered" evidence="3">
    <location>
        <begin position="1"/>
        <end position="22"/>
    </location>
</feature>
<accession>A0A336K7A4</accession>
<evidence type="ECO:0000256" key="3">
    <source>
        <dbReference type="SAM" id="MobiDB-lite"/>
    </source>
</evidence>
<feature type="compositionally biased region" description="Acidic residues" evidence="3">
    <location>
        <begin position="1"/>
        <end position="14"/>
    </location>
</feature>
<feature type="compositionally biased region" description="Basic and acidic residues" evidence="3">
    <location>
        <begin position="218"/>
        <end position="237"/>
    </location>
</feature>
<dbReference type="SUPFAM" id="SSF47473">
    <property type="entry name" value="EF-hand"/>
    <property type="match status" value="1"/>
</dbReference>
<protein>
    <submittedName>
        <fullName evidence="5">CSON004185 protein</fullName>
    </submittedName>
</protein>
<dbReference type="CDD" id="cd00051">
    <property type="entry name" value="EFh"/>
    <property type="match status" value="1"/>
</dbReference>
<dbReference type="VEuPathDB" id="VectorBase:CSON004185"/>
<dbReference type="GO" id="GO:0005509">
    <property type="term" value="F:calcium ion binding"/>
    <property type="evidence" value="ECO:0007669"/>
    <property type="project" value="InterPro"/>
</dbReference>
<evidence type="ECO:0000259" key="4">
    <source>
        <dbReference type="PROSITE" id="PS50222"/>
    </source>
</evidence>
<dbReference type="Pfam" id="PF00036">
    <property type="entry name" value="EF-hand_1"/>
    <property type="match status" value="1"/>
</dbReference>
<keyword evidence="2" id="KW-0106">Calcium</keyword>
<organism evidence="5">
    <name type="scientific">Culicoides sonorensis</name>
    <name type="common">Biting midge</name>
    <dbReference type="NCBI Taxonomy" id="179676"/>
    <lineage>
        <taxon>Eukaryota</taxon>
        <taxon>Metazoa</taxon>
        <taxon>Ecdysozoa</taxon>
        <taxon>Arthropoda</taxon>
        <taxon>Hexapoda</taxon>
        <taxon>Insecta</taxon>
        <taxon>Pterygota</taxon>
        <taxon>Neoptera</taxon>
        <taxon>Endopterygota</taxon>
        <taxon>Diptera</taxon>
        <taxon>Nematocera</taxon>
        <taxon>Chironomoidea</taxon>
        <taxon>Ceratopogonidae</taxon>
        <taxon>Ceratopogoninae</taxon>
        <taxon>Culicoides</taxon>
        <taxon>Monoculicoides</taxon>
    </lineage>
</organism>
<dbReference type="InterPro" id="IPR002048">
    <property type="entry name" value="EF_hand_dom"/>
</dbReference>
<reference evidence="5" key="1">
    <citation type="submission" date="2018-04" db="EMBL/GenBank/DDBJ databases">
        <authorList>
            <person name="Go L.Y."/>
            <person name="Mitchell J.A."/>
        </authorList>
    </citation>
    <scope>NUCLEOTIDE SEQUENCE</scope>
    <source>
        <tissue evidence="5">Whole organism</tissue>
    </source>
</reference>
<dbReference type="EMBL" id="UFQT01000180">
    <property type="protein sequence ID" value="SSX21216.1"/>
    <property type="molecule type" value="Genomic_DNA"/>
</dbReference>
<dbReference type="PROSITE" id="PS50222">
    <property type="entry name" value="EF_HAND_2"/>
    <property type="match status" value="1"/>
</dbReference>
<dbReference type="GO" id="GO:0043226">
    <property type="term" value="C:organelle"/>
    <property type="evidence" value="ECO:0007669"/>
    <property type="project" value="UniProtKB-ARBA"/>
</dbReference>
<dbReference type="PROSITE" id="PS00018">
    <property type="entry name" value="EF_HAND_1"/>
    <property type="match status" value="1"/>
</dbReference>
<dbReference type="InterPro" id="IPR050403">
    <property type="entry name" value="Myosin_RLC"/>
</dbReference>
<name>A0A336K7A4_CULSO</name>
<feature type="region of interest" description="Disordered" evidence="3">
    <location>
        <begin position="203"/>
        <end position="237"/>
    </location>
</feature>
<keyword evidence="1" id="KW-0677">Repeat</keyword>
<proteinExistence type="predicted"/>
<feature type="domain" description="EF-hand" evidence="4">
    <location>
        <begin position="54"/>
        <end position="89"/>
    </location>
</feature>
<dbReference type="SMART" id="SM00054">
    <property type="entry name" value="EFh"/>
    <property type="match status" value="1"/>
</dbReference>
<evidence type="ECO:0000313" key="6">
    <source>
        <dbReference type="EMBL" id="SSX21216.1"/>
    </source>
</evidence>
<dbReference type="AlphaFoldDB" id="A0A336K7A4"/>
<reference evidence="6" key="2">
    <citation type="submission" date="2018-07" db="EMBL/GenBank/DDBJ databases">
        <authorList>
            <person name="Quirk P.G."/>
            <person name="Krulwich T.A."/>
        </authorList>
    </citation>
    <scope>NUCLEOTIDE SEQUENCE</scope>
</reference>
<dbReference type="FunFam" id="1.10.238.10:FF:000178">
    <property type="entry name" value="Calmodulin-2 A"/>
    <property type="match status" value="1"/>
</dbReference>
<dbReference type="InterPro" id="IPR018247">
    <property type="entry name" value="EF_Hand_1_Ca_BS"/>
</dbReference>
<evidence type="ECO:0000256" key="2">
    <source>
        <dbReference type="ARBA" id="ARBA00022837"/>
    </source>
</evidence>
<evidence type="ECO:0000256" key="1">
    <source>
        <dbReference type="ARBA" id="ARBA00022737"/>
    </source>
</evidence>
<dbReference type="Gene3D" id="1.10.238.10">
    <property type="entry name" value="EF-hand"/>
    <property type="match status" value="1"/>
</dbReference>
<dbReference type="PANTHER" id="PTHR23049">
    <property type="entry name" value="MYOSIN REGULATORY LIGHT CHAIN 2"/>
    <property type="match status" value="1"/>
</dbReference>
<evidence type="ECO:0000313" key="5">
    <source>
        <dbReference type="EMBL" id="SSX00836.1"/>
    </source>
</evidence>
<dbReference type="InterPro" id="IPR011992">
    <property type="entry name" value="EF-hand-dom_pair"/>
</dbReference>
<dbReference type="OMA" id="TWIALGK"/>